<gene>
    <name evidence="2" type="ORF">BU26DRAFT_600140</name>
</gene>
<reference evidence="2" key="1">
    <citation type="journal article" date="2020" name="Stud. Mycol.">
        <title>101 Dothideomycetes genomes: a test case for predicting lifestyles and emergence of pathogens.</title>
        <authorList>
            <person name="Haridas S."/>
            <person name="Albert R."/>
            <person name="Binder M."/>
            <person name="Bloem J."/>
            <person name="Labutti K."/>
            <person name="Salamov A."/>
            <person name="Andreopoulos B."/>
            <person name="Baker S."/>
            <person name="Barry K."/>
            <person name="Bills G."/>
            <person name="Bluhm B."/>
            <person name="Cannon C."/>
            <person name="Castanera R."/>
            <person name="Culley D."/>
            <person name="Daum C."/>
            <person name="Ezra D."/>
            <person name="Gonzalez J."/>
            <person name="Henrissat B."/>
            <person name="Kuo A."/>
            <person name="Liang C."/>
            <person name="Lipzen A."/>
            <person name="Lutzoni F."/>
            <person name="Magnuson J."/>
            <person name="Mondo S."/>
            <person name="Nolan M."/>
            <person name="Ohm R."/>
            <person name="Pangilinan J."/>
            <person name="Park H.-J."/>
            <person name="Ramirez L."/>
            <person name="Alfaro M."/>
            <person name="Sun H."/>
            <person name="Tritt A."/>
            <person name="Yoshinaga Y."/>
            <person name="Zwiers L.-H."/>
            <person name="Turgeon B."/>
            <person name="Goodwin S."/>
            <person name="Spatafora J."/>
            <person name="Crous P."/>
            <person name="Grigoriev I."/>
        </authorList>
    </citation>
    <scope>NUCLEOTIDE SEQUENCE</scope>
    <source>
        <strain evidence="2">CBS 122368</strain>
    </source>
</reference>
<dbReference type="RefSeq" id="XP_033689432.1">
    <property type="nucleotide sequence ID" value="XM_033835152.1"/>
</dbReference>
<dbReference type="GeneID" id="54588482"/>
<organism evidence="2 3">
    <name type="scientific">Trematosphaeria pertusa</name>
    <dbReference type="NCBI Taxonomy" id="390896"/>
    <lineage>
        <taxon>Eukaryota</taxon>
        <taxon>Fungi</taxon>
        <taxon>Dikarya</taxon>
        <taxon>Ascomycota</taxon>
        <taxon>Pezizomycotina</taxon>
        <taxon>Dothideomycetes</taxon>
        <taxon>Pleosporomycetidae</taxon>
        <taxon>Pleosporales</taxon>
        <taxon>Massarineae</taxon>
        <taxon>Trematosphaeriaceae</taxon>
        <taxon>Trematosphaeria</taxon>
    </lineage>
</organism>
<evidence type="ECO:0000256" key="1">
    <source>
        <dbReference type="SAM" id="MobiDB-lite"/>
    </source>
</evidence>
<dbReference type="EMBL" id="ML987190">
    <property type="protein sequence ID" value="KAF2254428.1"/>
    <property type="molecule type" value="Genomic_DNA"/>
</dbReference>
<name>A0A6A6IVX9_9PLEO</name>
<protein>
    <recommendedName>
        <fullName evidence="4">Myb-like domain-containing protein</fullName>
    </recommendedName>
</protein>
<evidence type="ECO:0008006" key="4">
    <source>
        <dbReference type="Google" id="ProtNLM"/>
    </source>
</evidence>
<keyword evidence="3" id="KW-1185">Reference proteome</keyword>
<proteinExistence type="predicted"/>
<evidence type="ECO:0000313" key="3">
    <source>
        <dbReference type="Proteomes" id="UP000800094"/>
    </source>
</evidence>
<sequence length="518" mass="57873">MAEILRQHQHCILGDLLCSPQDLLQSRSSSRAFQTREASHQQIDLIQSPAMAQPLVQRQFRSDRSLHNQAWPALRPMPQRPEQHLHAPAASTFDRATPVQRPWWGGHEAVNNAFVWNHGLPMEPYIMPDMDPRFGPHSDLTYEGVVAGQTGVGKSGYEYGVGTSLALPAMSGLPRQVSVYHGSDPDTNTNTPSLSAKSFFSDLSEVDQPFTPDAIVDQPSPNNAWADFDRRSYNKFEPSTTFEAKSDMLSFAPHPAQAGDVAEMVDSSRLQNVGLGASLSTVEGSQVPGFREMAPASGTAVESGGTGWANPFFQNDVTQWHIPKYANDLTGLPYYHKNQRTSGSLDQVGDGTSVPYSSHTQVDAAYRSYDRDKPPRNAPARDSVQICRNDESQDQRKVEDSILLEGKAAGLTYKEIREKMPTKVAESTLRGRYRSLTKVRKDRVRKPVWTENDIRLLKEIVRVELNRLDNGYRALTKDQRIAKVSWKKVADRIAEYGGSYHFGNSTCKKKWTEIDLGR</sequence>
<accession>A0A6A6IVX9</accession>
<dbReference type="OrthoDB" id="3439209at2759"/>
<dbReference type="Proteomes" id="UP000800094">
    <property type="component" value="Unassembled WGS sequence"/>
</dbReference>
<dbReference type="AlphaFoldDB" id="A0A6A6IVX9"/>
<evidence type="ECO:0000313" key="2">
    <source>
        <dbReference type="EMBL" id="KAF2254428.1"/>
    </source>
</evidence>
<feature type="region of interest" description="Disordered" evidence="1">
    <location>
        <begin position="343"/>
        <end position="393"/>
    </location>
</feature>